<keyword evidence="4" id="KW-0808">Transferase</keyword>
<feature type="transmembrane region" description="Helical" evidence="8">
    <location>
        <begin position="231"/>
        <end position="248"/>
    </location>
</feature>
<feature type="transmembrane region" description="Helical" evidence="8">
    <location>
        <begin position="379"/>
        <end position="397"/>
    </location>
</feature>
<comment type="subcellular location">
    <subcellularLocation>
        <location evidence="1">Cell membrane</location>
        <topology evidence="1">Multi-pass membrane protein</topology>
    </subcellularLocation>
</comment>
<keyword evidence="7 8" id="KW-0472">Membrane</keyword>
<keyword evidence="2" id="KW-1003">Cell membrane</keyword>
<accession>A0A518IG26</accession>
<dbReference type="GO" id="GO:0009103">
    <property type="term" value="P:lipopolysaccharide biosynthetic process"/>
    <property type="evidence" value="ECO:0007669"/>
    <property type="project" value="UniProtKB-ARBA"/>
</dbReference>
<feature type="transmembrane region" description="Helical" evidence="8">
    <location>
        <begin position="260"/>
        <end position="281"/>
    </location>
</feature>
<keyword evidence="10" id="KW-1185">Reference proteome</keyword>
<feature type="transmembrane region" description="Helical" evidence="8">
    <location>
        <begin position="403"/>
        <end position="421"/>
    </location>
</feature>
<evidence type="ECO:0000256" key="6">
    <source>
        <dbReference type="ARBA" id="ARBA00022989"/>
    </source>
</evidence>
<evidence type="ECO:0000256" key="1">
    <source>
        <dbReference type="ARBA" id="ARBA00004651"/>
    </source>
</evidence>
<feature type="transmembrane region" description="Helical" evidence="8">
    <location>
        <begin position="138"/>
        <end position="159"/>
    </location>
</feature>
<dbReference type="PANTHER" id="PTHR33908:SF11">
    <property type="entry name" value="MEMBRANE PROTEIN"/>
    <property type="match status" value="1"/>
</dbReference>
<feature type="transmembrane region" description="Helical" evidence="8">
    <location>
        <begin position="352"/>
        <end position="372"/>
    </location>
</feature>
<keyword evidence="5 8" id="KW-0812">Transmembrane</keyword>
<dbReference type="PANTHER" id="PTHR33908">
    <property type="entry name" value="MANNOSYLTRANSFERASE YKCB-RELATED"/>
    <property type="match status" value="1"/>
</dbReference>
<feature type="transmembrane region" description="Helical" evidence="8">
    <location>
        <begin position="433"/>
        <end position="453"/>
    </location>
</feature>
<feature type="transmembrane region" description="Helical" evidence="8">
    <location>
        <begin position="48"/>
        <end position="67"/>
    </location>
</feature>
<evidence type="ECO:0000256" key="7">
    <source>
        <dbReference type="ARBA" id="ARBA00023136"/>
    </source>
</evidence>
<feature type="transmembrane region" description="Helical" evidence="8">
    <location>
        <begin position="179"/>
        <end position="200"/>
    </location>
</feature>
<evidence type="ECO:0008006" key="11">
    <source>
        <dbReference type="Google" id="ProtNLM"/>
    </source>
</evidence>
<evidence type="ECO:0000256" key="4">
    <source>
        <dbReference type="ARBA" id="ARBA00022679"/>
    </source>
</evidence>
<keyword evidence="3" id="KW-0328">Glycosyltransferase</keyword>
<dbReference type="InterPro" id="IPR050297">
    <property type="entry name" value="LipidA_mod_glycosyltrf_83"/>
</dbReference>
<feature type="transmembrane region" description="Helical" evidence="8">
    <location>
        <begin position="207"/>
        <end position="225"/>
    </location>
</feature>
<evidence type="ECO:0000256" key="5">
    <source>
        <dbReference type="ARBA" id="ARBA00022692"/>
    </source>
</evidence>
<gene>
    <name evidence="9" type="ORF">Enr17x_40920</name>
</gene>
<dbReference type="GO" id="GO:0016763">
    <property type="term" value="F:pentosyltransferase activity"/>
    <property type="evidence" value="ECO:0007669"/>
    <property type="project" value="TreeGrafter"/>
</dbReference>
<sequence>MKTTLILLTCYVFAALVLLTRVVPTQFVRFKILKPLRDKLPFLRSPRLALLTVFLLSFVLSAGISQLKKPVPRIHDEFSYLLASDTFSQGRLTNPTHPFWKHFESFHIIHHPSYTSKYPPGQGLFLATGQVLTGRPIVGAWLSVALACAAICWMLQAWVPLRWAFAGGLLSALHPLMILWGQNYWGGAVAVLGGALLFGALRRLIKLPQLSTTLIFGLGLFLLAISRPFEGFLAAVSATGLLLIWMIRQTQFPKPVLLRSILLPLAASGLCIGGALLFYNWSLTGDTTRFPYQVHEETYSITPLFIWGMPREVDIINPHLEQFHTGWSFDAWQKQQELSGYLDMVLLKLTRLAGNLIVFPLGILLLMVPWVIKERWGRVALSIVLLICLVNLLLTTFFQPHYLAPVIPLFFFIFIQGARHWRVAKWKDRHRGPVFVAGLCLIFVAMSLTRVWLFTTDPRLPAQYEIASQRSKLLEQLQRDPGKDLVFVQYDSDHDPHFEWIYNRADIDNADVVWAHILDEKENQRLIKHFADRQVWWINADEDVIELKPIESMPANPIPSKINR</sequence>
<evidence type="ECO:0000313" key="10">
    <source>
        <dbReference type="Proteomes" id="UP000318313"/>
    </source>
</evidence>
<dbReference type="RefSeq" id="WP_145311408.1">
    <property type="nucleotide sequence ID" value="NZ_CP037452.1"/>
</dbReference>
<evidence type="ECO:0000256" key="8">
    <source>
        <dbReference type="SAM" id="Phobius"/>
    </source>
</evidence>
<reference evidence="9 10" key="1">
    <citation type="submission" date="2019-03" db="EMBL/GenBank/DDBJ databases">
        <title>Deep-cultivation of Planctomycetes and their phenomic and genomic characterization uncovers novel biology.</title>
        <authorList>
            <person name="Wiegand S."/>
            <person name="Jogler M."/>
            <person name="Boedeker C."/>
            <person name="Pinto D."/>
            <person name="Vollmers J."/>
            <person name="Rivas-Marin E."/>
            <person name="Kohn T."/>
            <person name="Peeters S.H."/>
            <person name="Heuer A."/>
            <person name="Rast P."/>
            <person name="Oberbeckmann S."/>
            <person name="Bunk B."/>
            <person name="Jeske O."/>
            <person name="Meyerdierks A."/>
            <person name="Storesund J.E."/>
            <person name="Kallscheuer N."/>
            <person name="Luecker S."/>
            <person name="Lage O.M."/>
            <person name="Pohl T."/>
            <person name="Merkel B.J."/>
            <person name="Hornburger P."/>
            <person name="Mueller R.-W."/>
            <person name="Bruemmer F."/>
            <person name="Labrenz M."/>
            <person name="Spormann A.M."/>
            <person name="Op den Camp H."/>
            <person name="Overmann J."/>
            <person name="Amann R."/>
            <person name="Jetten M.S.M."/>
            <person name="Mascher T."/>
            <person name="Medema M.H."/>
            <person name="Devos D.P."/>
            <person name="Kaster A.-K."/>
            <person name="Ovreas L."/>
            <person name="Rohde M."/>
            <person name="Galperin M.Y."/>
            <person name="Jogler C."/>
        </authorList>
    </citation>
    <scope>NUCLEOTIDE SEQUENCE [LARGE SCALE GENOMIC DNA]</scope>
    <source>
        <strain evidence="9 10">Enr17</strain>
    </source>
</reference>
<proteinExistence type="predicted"/>
<name>A0A518IG26_9PLAN</name>
<dbReference type="GO" id="GO:0005886">
    <property type="term" value="C:plasma membrane"/>
    <property type="evidence" value="ECO:0007669"/>
    <property type="project" value="UniProtKB-SubCell"/>
</dbReference>
<dbReference type="KEGG" id="gfm:Enr17x_40920"/>
<dbReference type="EMBL" id="CP037452">
    <property type="protein sequence ID" value="QDV52033.1"/>
    <property type="molecule type" value="Genomic_DNA"/>
</dbReference>
<dbReference type="AlphaFoldDB" id="A0A518IG26"/>
<dbReference type="OrthoDB" id="269527at2"/>
<evidence type="ECO:0000256" key="3">
    <source>
        <dbReference type="ARBA" id="ARBA00022676"/>
    </source>
</evidence>
<organism evidence="9 10">
    <name type="scientific">Gimesia fumaroli</name>
    <dbReference type="NCBI Taxonomy" id="2527976"/>
    <lineage>
        <taxon>Bacteria</taxon>
        <taxon>Pseudomonadati</taxon>
        <taxon>Planctomycetota</taxon>
        <taxon>Planctomycetia</taxon>
        <taxon>Planctomycetales</taxon>
        <taxon>Planctomycetaceae</taxon>
        <taxon>Gimesia</taxon>
    </lineage>
</organism>
<dbReference type="Proteomes" id="UP000318313">
    <property type="component" value="Chromosome"/>
</dbReference>
<evidence type="ECO:0000313" key="9">
    <source>
        <dbReference type="EMBL" id="QDV52033.1"/>
    </source>
</evidence>
<evidence type="ECO:0000256" key="2">
    <source>
        <dbReference type="ARBA" id="ARBA00022475"/>
    </source>
</evidence>
<keyword evidence="6 8" id="KW-1133">Transmembrane helix</keyword>
<protein>
    <recommendedName>
        <fullName evidence="11">Glycosyltransferase RgtA/B/C/D-like domain-containing protein</fullName>
    </recommendedName>
</protein>